<organism evidence="2 3">
    <name type="scientific">Glomus cerebriforme</name>
    <dbReference type="NCBI Taxonomy" id="658196"/>
    <lineage>
        <taxon>Eukaryota</taxon>
        <taxon>Fungi</taxon>
        <taxon>Fungi incertae sedis</taxon>
        <taxon>Mucoromycota</taxon>
        <taxon>Glomeromycotina</taxon>
        <taxon>Glomeromycetes</taxon>
        <taxon>Glomerales</taxon>
        <taxon>Glomeraceae</taxon>
        <taxon>Glomus</taxon>
    </lineage>
</organism>
<evidence type="ECO:0000313" key="2">
    <source>
        <dbReference type="EMBL" id="RIA96563.1"/>
    </source>
</evidence>
<sequence>MTISFTNTTFLHNKLYFSSYRRCIYGTISKSSTKVSGDLLIEVELWDEFFNNVNSHIFDQEKKFQKSTFVTDFIKTYEEIGWQAFNTNVCMVLNKIIQDVQFALRILVVKKFNILITNNWKISDLFNDKEDLELASKVRQITQQLYNYMNNTYTSDPRIIKKADSSYSFQKSKCDDHDNHNDYNDSSSSHNPSEKSKQSSFKQSFSSFKWSYSKQSCSSIPKKQNDIHKENILINEKDLIDFGISIQTYDENKFREEEAELECLLENHI</sequence>
<name>A0A397TEA3_9GLOM</name>
<gene>
    <name evidence="2" type="ORF">C1645_815250</name>
</gene>
<dbReference type="AlphaFoldDB" id="A0A397TEA3"/>
<evidence type="ECO:0000256" key="1">
    <source>
        <dbReference type="SAM" id="MobiDB-lite"/>
    </source>
</evidence>
<dbReference type="Proteomes" id="UP000265703">
    <property type="component" value="Unassembled WGS sequence"/>
</dbReference>
<proteinExistence type="predicted"/>
<comment type="caution">
    <text evidence="2">The sequence shown here is derived from an EMBL/GenBank/DDBJ whole genome shotgun (WGS) entry which is preliminary data.</text>
</comment>
<evidence type="ECO:0000313" key="3">
    <source>
        <dbReference type="Proteomes" id="UP000265703"/>
    </source>
</evidence>
<dbReference type="OrthoDB" id="2156052at2759"/>
<protein>
    <submittedName>
        <fullName evidence="2">Uncharacterized protein</fullName>
    </submittedName>
</protein>
<feature type="compositionally biased region" description="Basic and acidic residues" evidence="1">
    <location>
        <begin position="172"/>
        <end position="183"/>
    </location>
</feature>
<dbReference type="EMBL" id="QKYT01000043">
    <property type="protein sequence ID" value="RIA96563.1"/>
    <property type="molecule type" value="Genomic_DNA"/>
</dbReference>
<accession>A0A397TEA3</accession>
<keyword evidence="3" id="KW-1185">Reference proteome</keyword>
<feature type="region of interest" description="Disordered" evidence="1">
    <location>
        <begin position="171"/>
        <end position="198"/>
    </location>
</feature>
<reference evidence="2 3" key="1">
    <citation type="submission" date="2018-06" db="EMBL/GenBank/DDBJ databases">
        <title>Comparative genomics reveals the genomic features of Rhizophagus irregularis, R. cerebriforme, R. diaphanum and Gigaspora rosea, and their symbiotic lifestyle signature.</title>
        <authorList>
            <person name="Morin E."/>
            <person name="San Clemente H."/>
            <person name="Chen E.C.H."/>
            <person name="De La Providencia I."/>
            <person name="Hainaut M."/>
            <person name="Kuo A."/>
            <person name="Kohler A."/>
            <person name="Murat C."/>
            <person name="Tang N."/>
            <person name="Roy S."/>
            <person name="Loubradou J."/>
            <person name="Henrissat B."/>
            <person name="Grigoriev I.V."/>
            <person name="Corradi N."/>
            <person name="Roux C."/>
            <person name="Martin F.M."/>
        </authorList>
    </citation>
    <scope>NUCLEOTIDE SEQUENCE [LARGE SCALE GENOMIC DNA]</scope>
    <source>
        <strain evidence="2 3">DAOM 227022</strain>
    </source>
</reference>